<dbReference type="InterPro" id="IPR005031">
    <property type="entry name" value="COQ10_START"/>
</dbReference>
<dbReference type="AlphaFoldDB" id="Q02AN6"/>
<dbReference type="CDD" id="cd07820">
    <property type="entry name" value="SRPBCC_3"/>
    <property type="match status" value="1"/>
</dbReference>
<protein>
    <submittedName>
        <fullName evidence="3">Cyclase/dehydrase</fullName>
    </submittedName>
</protein>
<reference evidence="3" key="1">
    <citation type="submission" date="2006-10" db="EMBL/GenBank/DDBJ databases">
        <title>Complete sequence of Solibacter usitatus Ellin6076.</title>
        <authorList>
            <consortium name="US DOE Joint Genome Institute"/>
            <person name="Copeland A."/>
            <person name="Lucas S."/>
            <person name="Lapidus A."/>
            <person name="Barry K."/>
            <person name="Detter J.C."/>
            <person name="Glavina del Rio T."/>
            <person name="Hammon N."/>
            <person name="Israni S."/>
            <person name="Dalin E."/>
            <person name="Tice H."/>
            <person name="Pitluck S."/>
            <person name="Thompson L.S."/>
            <person name="Brettin T."/>
            <person name="Bruce D."/>
            <person name="Han C."/>
            <person name="Tapia R."/>
            <person name="Gilna P."/>
            <person name="Schmutz J."/>
            <person name="Larimer F."/>
            <person name="Land M."/>
            <person name="Hauser L."/>
            <person name="Kyrpides N."/>
            <person name="Mikhailova N."/>
            <person name="Janssen P.H."/>
            <person name="Kuske C.R."/>
            <person name="Richardson P."/>
        </authorList>
    </citation>
    <scope>NUCLEOTIDE SEQUENCE</scope>
    <source>
        <strain evidence="3">Ellin6076</strain>
    </source>
</reference>
<dbReference type="EMBL" id="CP000473">
    <property type="protein sequence ID" value="ABJ81880.1"/>
    <property type="molecule type" value="Genomic_DNA"/>
</dbReference>
<accession>Q02AN6</accession>
<dbReference type="HOGENOM" id="CLU_112936_1_1_0"/>
<dbReference type="eggNOG" id="COG4276">
    <property type="taxonomic scope" value="Bacteria"/>
</dbReference>
<organism evidence="3">
    <name type="scientific">Solibacter usitatus (strain Ellin6076)</name>
    <dbReference type="NCBI Taxonomy" id="234267"/>
    <lineage>
        <taxon>Bacteria</taxon>
        <taxon>Pseudomonadati</taxon>
        <taxon>Acidobacteriota</taxon>
        <taxon>Terriglobia</taxon>
        <taxon>Bryobacterales</taxon>
        <taxon>Solibacteraceae</taxon>
        <taxon>Candidatus Solibacter</taxon>
    </lineage>
</organism>
<feature type="domain" description="Coenzyme Q-binding protein COQ10 START" evidence="2">
    <location>
        <begin position="10"/>
        <end position="133"/>
    </location>
</feature>
<sequence>MAVFVKSVLIDAPVDEVFRFHEREDALDLLSPGFPPVRKISATGGIKVGTRVELRVGLFRWVALHTAYEKDRLFVDEQIEGPFKKWVHRHEFERAGSGTRLTDRVEYELTGGALVKSLFGGAVAVGLRRMFAHRHRVTCEICERS</sequence>
<evidence type="ECO:0000259" key="2">
    <source>
        <dbReference type="Pfam" id="PF03364"/>
    </source>
</evidence>
<dbReference type="InterPro" id="IPR023393">
    <property type="entry name" value="START-like_dom_sf"/>
</dbReference>
<dbReference type="Pfam" id="PF03364">
    <property type="entry name" value="Polyketide_cyc"/>
    <property type="match status" value="1"/>
</dbReference>
<evidence type="ECO:0000256" key="1">
    <source>
        <dbReference type="ARBA" id="ARBA00008918"/>
    </source>
</evidence>
<dbReference type="STRING" id="234267.Acid_0881"/>
<dbReference type="Gene3D" id="3.30.530.20">
    <property type="match status" value="1"/>
</dbReference>
<dbReference type="InParanoid" id="Q02AN6"/>
<dbReference type="KEGG" id="sus:Acid_0881"/>
<evidence type="ECO:0000313" key="3">
    <source>
        <dbReference type="EMBL" id="ABJ81880.1"/>
    </source>
</evidence>
<dbReference type="SUPFAM" id="SSF55961">
    <property type="entry name" value="Bet v1-like"/>
    <property type="match status" value="1"/>
</dbReference>
<name>Q02AN6_SOLUE</name>
<proteinExistence type="inferred from homology"/>
<gene>
    <name evidence="3" type="ordered locus">Acid_0881</name>
</gene>
<dbReference type="OrthoDB" id="9793552at2"/>
<comment type="similarity">
    <text evidence="1">Belongs to the ribosome association toxin RatA family.</text>
</comment>